<name>A0AAV3P3T0_LITER</name>
<accession>A0AAV3P3T0</accession>
<comment type="caution">
    <text evidence="2">The sequence shown here is derived from an EMBL/GenBank/DDBJ whole genome shotgun (WGS) entry which is preliminary data.</text>
</comment>
<evidence type="ECO:0000313" key="3">
    <source>
        <dbReference type="Proteomes" id="UP001454036"/>
    </source>
</evidence>
<feature type="region of interest" description="Disordered" evidence="1">
    <location>
        <begin position="29"/>
        <end position="147"/>
    </location>
</feature>
<protein>
    <submittedName>
        <fullName evidence="2">Uncharacterized protein</fullName>
    </submittedName>
</protein>
<evidence type="ECO:0000313" key="2">
    <source>
        <dbReference type="EMBL" id="GAA0145883.1"/>
    </source>
</evidence>
<dbReference type="Proteomes" id="UP001454036">
    <property type="component" value="Unassembled WGS sequence"/>
</dbReference>
<organism evidence="2 3">
    <name type="scientific">Lithospermum erythrorhizon</name>
    <name type="common">Purple gromwell</name>
    <name type="synonym">Lithospermum officinale var. erythrorhizon</name>
    <dbReference type="NCBI Taxonomy" id="34254"/>
    <lineage>
        <taxon>Eukaryota</taxon>
        <taxon>Viridiplantae</taxon>
        <taxon>Streptophyta</taxon>
        <taxon>Embryophyta</taxon>
        <taxon>Tracheophyta</taxon>
        <taxon>Spermatophyta</taxon>
        <taxon>Magnoliopsida</taxon>
        <taxon>eudicotyledons</taxon>
        <taxon>Gunneridae</taxon>
        <taxon>Pentapetalae</taxon>
        <taxon>asterids</taxon>
        <taxon>lamiids</taxon>
        <taxon>Boraginales</taxon>
        <taxon>Boraginaceae</taxon>
        <taxon>Boraginoideae</taxon>
        <taxon>Lithospermeae</taxon>
        <taxon>Lithospermum</taxon>
    </lineage>
</organism>
<proteinExistence type="predicted"/>
<reference evidence="2 3" key="1">
    <citation type="submission" date="2024-01" db="EMBL/GenBank/DDBJ databases">
        <title>The complete chloroplast genome sequence of Lithospermum erythrorhizon: insights into the phylogenetic relationship among Boraginaceae species and the maternal lineages of purple gromwells.</title>
        <authorList>
            <person name="Okada T."/>
            <person name="Watanabe K."/>
        </authorList>
    </citation>
    <scope>NUCLEOTIDE SEQUENCE [LARGE SCALE GENOMIC DNA]</scope>
</reference>
<dbReference type="AlphaFoldDB" id="A0AAV3P3T0"/>
<sequence>MMYGEVTQITPMTNTHKLHAICVRNLKKSKLQRGSMMPQGSKSTSTKSEDDVPNEMGSEDQPPTSPNDKPQIGLPEVANKQPRTKDGLPKIGDNKPSSRTHEARNIKSQNSLPEVGGKQPREKDGLQKIGDNKPSSRTQEARINKSTTRSIVCCNQAGAQTPHIQRRRQIRCMQSMDSRSATTSTTKWG</sequence>
<gene>
    <name evidence="2" type="ORF">LIER_05963</name>
</gene>
<evidence type="ECO:0000256" key="1">
    <source>
        <dbReference type="SAM" id="MobiDB-lite"/>
    </source>
</evidence>
<keyword evidence="3" id="KW-1185">Reference proteome</keyword>
<dbReference type="EMBL" id="BAABME010000844">
    <property type="protein sequence ID" value="GAA0145883.1"/>
    <property type="molecule type" value="Genomic_DNA"/>
</dbReference>